<sequence>MSRFMPRRYPTCRAEPRDEVTMWLKSSWLRLKKDDALHPLPEPSDAAAGSARGSRQAASWNALHPPSIPSSPL</sequence>
<keyword evidence="3" id="KW-1185">Reference proteome</keyword>
<dbReference type="EMBL" id="AP021874">
    <property type="protein sequence ID" value="BBO68568.1"/>
    <property type="molecule type" value="Genomic_DNA"/>
</dbReference>
<feature type="compositionally biased region" description="Low complexity" evidence="1">
    <location>
        <begin position="46"/>
        <end position="59"/>
    </location>
</feature>
<evidence type="ECO:0000313" key="2">
    <source>
        <dbReference type="EMBL" id="BBO68568.1"/>
    </source>
</evidence>
<evidence type="ECO:0000256" key="1">
    <source>
        <dbReference type="SAM" id="MobiDB-lite"/>
    </source>
</evidence>
<protein>
    <submittedName>
        <fullName evidence="2">Uncharacterized protein</fullName>
    </submittedName>
</protein>
<dbReference type="KEGG" id="dalk:DSCA_24980"/>
<name>A0A5K7YHZ7_9BACT</name>
<gene>
    <name evidence="2" type="ORF">DSCA_24980</name>
</gene>
<evidence type="ECO:0000313" key="3">
    <source>
        <dbReference type="Proteomes" id="UP000427906"/>
    </source>
</evidence>
<dbReference type="AlphaFoldDB" id="A0A5K7YHZ7"/>
<feature type="region of interest" description="Disordered" evidence="1">
    <location>
        <begin position="36"/>
        <end position="73"/>
    </location>
</feature>
<dbReference type="Proteomes" id="UP000427906">
    <property type="component" value="Chromosome"/>
</dbReference>
<proteinExistence type="predicted"/>
<accession>A0A5K7YHZ7</accession>
<organism evidence="2 3">
    <name type="scientific">Desulfosarcina alkanivorans</name>
    <dbReference type="NCBI Taxonomy" id="571177"/>
    <lineage>
        <taxon>Bacteria</taxon>
        <taxon>Pseudomonadati</taxon>
        <taxon>Thermodesulfobacteriota</taxon>
        <taxon>Desulfobacteria</taxon>
        <taxon>Desulfobacterales</taxon>
        <taxon>Desulfosarcinaceae</taxon>
        <taxon>Desulfosarcina</taxon>
    </lineage>
</organism>
<reference evidence="2 3" key="1">
    <citation type="submission" date="2019-11" db="EMBL/GenBank/DDBJ databases">
        <title>Comparative genomics of hydrocarbon-degrading Desulfosarcina strains.</title>
        <authorList>
            <person name="Watanabe M."/>
            <person name="Kojima H."/>
            <person name="Fukui M."/>
        </authorList>
    </citation>
    <scope>NUCLEOTIDE SEQUENCE [LARGE SCALE GENOMIC DNA]</scope>
    <source>
        <strain evidence="2 3">PL12</strain>
    </source>
</reference>